<keyword evidence="3" id="KW-1185">Reference proteome</keyword>
<protein>
    <submittedName>
        <fullName evidence="2">Uncharacterized protein</fullName>
    </submittedName>
</protein>
<dbReference type="AlphaFoldDB" id="A0A0F3N319"/>
<keyword evidence="1" id="KW-1133">Transmembrane helix</keyword>
<accession>A0A0F3N319</accession>
<dbReference type="Proteomes" id="UP000033556">
    <property type="component" value="Unassembled WGS sequence"/>
</dbReference>
<name>A0A0F3N319_RICAM</name>
<keyword evidence="1" id="KW-0472">Membrane</keyword>
<keyword evidence="1" id="KW-0812">Transmembrane</keyword>
<evidence type="ECO:0000256" key="1">
    <source>
        <dbReference type="SAM" id="Phobius"/>
    </source>
</evidence>
<proteinExistence type="predicted"/>
<organism evidence="2 3">
    <name type="scientific">Rickettsia amblyommatis str. Ac/Pa</name>
    <dbReference type="NCBI Taxonomy" id="1359164"/>
    <lineage>
        <taxon>Bacteria</taxon>
        <taxon>Pseudomonadati</taxon>
        <taxon>Pseudomonadota</taxon>
        <taxon>Alphaproteobacteria</taxon>
        <taxon>Rickettsiales</taxon>
        <taxon>Rickettsiaceae</taxon>
        <taxon>Rickettsieae</taxon>
        <taxon>Rickettsia</taxon>
        <taxon>spotted fever group</taxon>
    </lineage>
</organism>
<feature type="transmembrane region" description="Helical" evidence="1">
    <location>
        <begin position="18"/>
        <end position="36"/>
    </location>
</feature>
<dbReference type="PATRIC" id="fig|1359164.3.peg.1493"/>
<evidence type="ECO:0000313" key="2">
    <source>
        <dbReference type="EMBL" id="KJV62480.1"/>
    </source>
</evidence>
<sequence>MLRNSDVDALWKKFETGLLIYALESLGFNLIALLNASRVCSY</sequence>
<dbReference type="RefSeq" id="WP_269429135.1">
    <property type="nucleotide sequence ID" value="NZ_LANR01000001.1"/>
</dbReference>
<evidence type="ECO:0000313" key="3">
    <source>
        <dbReference type="Proteomes" id="UP000033556"/>
    </source>
</evidence>
<comment type="caution">
    <text evidence="2">The sequence shown here is derived from an EMBL/GenBank/DDBJ whole genome shotgun (WGS) entry which is preliminary data.</text>
</comment>
<dbReference type="EMBL" id="LANR01000001">
    <property type="protein sequence ID" value="KJV62480.1"/>
    <property type="molecule type" value="Genomic_DNA"/>
</dbReference>
<reference evidence="2 3" key="1">
    <citation type="submission" date="2015-01" db="EMBL/GenBank/DDBJ databases">
        <title>Genome Sequencing of Rickettsiales.</title>
        <authorList>
            <person name="Daugherty S.C."/>
            <person name="Su Q."/>
            <person name="Abolude K."/>
            <person name="Beier-Sexton M."/>
            <person name="Carlyon J.A."/>
            <person name="Carter R."/>
            <person name="Day N.P."/>
            <person name="Dumler S.J."/>
            <person name="Dyachenko V."/>
            <person name="Godinez A."/>
            <person name="Kurtti T.J."/>
            <person name="Lichay M."/>
            <person name="Mullins K.E."/>
            <person name="Ott S."/>
            <person name="Pappas-Brown V."/>
            <person name="Paris D.H."/>
            <person name="Patel P."/>
            <person name="Richards A.L."/>
            <person name="Sadzewicz L."/>
            <person name="Sears K."/>
            <person name="Seidman D."/>
            <person name="Sengamalay N."/>
            <person name="Stenos J."/>
            <person name="Tallon L.J."/>
            <person name="Vincent G."/>
            <person name="Fraser C.M."/>
            <person name="Munderloh U."/>
            <person name="Dunning-Hotopp J.C."/>
        </authorList>
    </citation>
    <scope>NUCLEOTIDE SEQUENCE [LARGE SCALE GENOMIC DNA]</scope>
    <source>
        <strain evidence="2 3">Ac/Pa</strain>
    </source>
</reference>
<gene>
    <name evidence="2" type="ORF">APHACPA_1509</name>
</gene>